<evidence type="ECO:0000313" key="1">
    <source>
        <dbReference type="EMBL" id="MEI5908580.1"/>
    </source>
</evidence>
<keyword evidence="2" id="KW-1185">Reference proteome</keyword>
<reference evidence="1 2" key="1">
    <citation type="journal article" date="2018" name="J. Microbiol.">
        <title>Bacillus spongiae sp. nov., isolated from sponge of Jeju Island.</title>
        <authorList>
            <person name="Lee G.E."/>
            <person name="Im W.T."/>
            <person name="Park J.S."/>
        </authorList>
    </citation>
    <scope>NUCLEOTIDE SEQUENCE [LARGE SCALE GENOMIC DNA]</scope>
    <source>
        <strain evidence="1 2">135PIL107-10</strain>
    </source>
</reference>
<gene>
    <name evidence="1" type="ORF">WAK64_16150</name>
</gene>
<comment type="caution">
    <text evidence="1">The sequence shown here is derived from an EMBL/GenBank/DDBJ whole genome shotgun (WGS) entry which is preliminary data.</text>
</comment>
<name>A0ABU8HGU0_9BACI</name>
<dbReference type="RefSeq" id="WP_336588028.1">
    <property type="nucleotide sequence ID" value="NZ_JBBAXC010000014.1"/>
</dbReference>
<dbReference type="EMBL" id="JBBAXC010000014">
    <property type="protein sequence ID" value="MEI5908580.1"/>
    <property type="molecule type" value="Genomic_DNA"/>
</dbReference>
<organism evidence="1 2">
    <name type="scientific">Bacillus spongiae</name>
    <dbReference type="NCBI Taxonomy" id="2683610"/>
    <lineage>
        <taxon>Bacteria</taxon>
        <taxon>Bacillati</taxon>
        <taxon>Bacillota</taxon>
        <taxon>Bacilli</taxon>
        <taxon>Bacillales</taxon>
        <taxon>Bacillaceae</taxon>
        <taxon>Bacillus</taxon>
    </lineage>
</organism>
<proteinExistence type="predicted"/>
<sequence length="107" mass="12498">MQKKVERMKSRSVIDNAEKLLAKFITLSEGIINSNGISEVKHFFEHGEHEVAFEGLVIELSENGLDPRNFNYSDWKNLALEYGLDKESVFKADFWSRFKHWGKAYQE</sequence>
<evidence type="ECO:0000313" key="2">
    <source>
        <dbReference type="Proteomes" id="UP001312865"/>
    </source>
</evidence>
<dbReference type="Proteomes" id="UP001312865">
    <property type="component" value="Unassembled WGS sequence"/>
</dbReference>
<protein>
    <submittedName>
        <fullName evidence="1">Uncharacterized protein</fullName>
    </submittedName>
</protein>
<accession>A0ABU8HGU0</accession>